<dbReference type="SUPFAM" id="SSF53335">
    <property type="entry name" value="S-adenosyl-L-methionine-dependent methyltransferases"/>
    <property type="match status" value="1"/>
</dbReference>
<organism evidence="7 8">
    <name type="scientific">Cryptococcus decagattii</name>
    <dbReference type="NCBI Taxonomy" id="1859122"/>
    <lineage>
        <taxon>Eukaryota</taxon>
        <taxon>Fungi</taxon>
        <taxon>Dikarya</taxon>
        <taxon>Basidiomycota</taxon>
        <taxon>Agaricomycotina</taxon>
        <taxon>Tremellomycetes</taxon>
        <taxon>Tremellales</taxon>
        <taxon>Cryptococcaceae</taxon>
        <taxon>Cryptococcus</taxon>
        <taxon>Cryptococcus gattii species complex</taxon>
    </lineage>
</organism>
<protein>
    <recommendedName>
        <fullName evidence="2">carnosine N-methyltransferase</fullName>
        <ecNumber evidence="2">2.1.1.22</ecNumber>
    </recommendedName>
</protein>
<dbReference type="RefSeq" id="XP_064719638.1">
    <property type="nucleotide sequence ID" value="XM_064863566.1"/>
</dbReference>
<evidence type="ECO:0000256" key="4">
    <source>
        <dbReference type="ARBA" id="ARBA00022679"/>
    </source>
</evidence>
<feature type="compositionally biased region" description="Basic and acidic residues" evidence="6">
    <location>
        <begin position="130"/>
        <end position="146"/>
    </location>
</feature>
<gene>
    <name evidence="7" type="ORF">IAS62_001694</name>
</gene>
<dbReference type="SMART" id="SM01296">
    <property type="entry name" value="N2227"/>
    <property type="match status" value="1"/>
</dbReference>
<comment type="similarity">
    <text evidence="1">Belongs to the carnosine N-methyltransferase family.</text>
</comment>
<evidence type="ECO:0000256" key="1">
    <source>
        <dbReference type="ARBA" id="ARBA00010086"/>
    </source>
</evidence>
<feature type="compositionally biased region" description="Low complexity" evidence="6">
    <location>
        <begin position="111"/>
        <end position="128"/>
    </location>
</feature>
<dbReference type="InterPro" id="IPR029063">
    <property type="entry name" value="SAM-dependent_MTases_sf"/>
</dbReference>
<dbReference type="Gene3D" id="3.40.50.150">
    <property type="entry name" value="Vaccinia Virus protein VP39"/>
    <property type="match status" value="1"/>
</dbReference>
<evidence type="ECO:0000313" key="8">
    <source>
        <dbReference type="Proteomes" id="UP001432216"/>
    </source>
</evidence>
<evidence type="ECO:0000256" key="6">
    <source>
        <dbReference type="SAM" id="MobiDB-lite"/>
    </source>
</evidence>
<dbReference type="EMBL" id="CP143808">
    <property type="protein sequence ID" value="WVO20399.1"/>
    <property type="molecule type" value="Genomic_DNA"/>
</dbReference>
<keyword evidence="3" id="KW-0489">Methyltransferase</keyword>
<evidence type="ECO:0000313" key="7">
    <source>
        <dbReference type="EMBL" id="WVO20399.1"/>
    </source>
</evidence>
<dbReference type="InterPro" id="IPR012901">
    <property type="entry name" value="CARME"/>
</dbReference>
<proteinExistence type="inferred from homology"/>
<dbReference type="EC" id="2.1.1.22" evidence="2"/>
<evidence type="ECO:0000256" key="2">
    <source>
        <dbReference type="ARBA" id="ARBA00012003"/>
    </source>
</evidence>
<dbReference type="Pfam" id="PF07942">
    <property type="entry name" value="CARME"/>
    <property type="match status" value="1"/>
</dbReference>
<dbReference type="PANTHER" id="PTHR12303">
    <property type="entry name" value="CARNOSINE N-METHYLTRANSFERASE"/>
    <property type="match status" value="1"/>
</dbReference>
<dbReference type="PANTHER" id="PTHR12303:SF6">
    <property type="entry name" value="CARNOSINE N-METHYLTRANSFERASE"/>
    <property type="match status" value="1"/>
</dbReference>
<keyword evidence="8" id="KW-1185">Reference proteome</keyword>
<feature type="region of interest" description="Disordered" evidence="6">
    <location>
        <begin position="84"/>
        <end position="146"/>
    </location>
</feature>
<evidence type="ECO:0000256" key="3">
    <source>
        <dbReference type="ARBA" id="ARBA00022603"/>
    </source>
</evidence>
<name>A0ABZ2AR80_9TREE</name>
<keyword evidence="4" id="KW-0808">Transferase</keyword>
<evidence type="ECO:0000256" key="5">
    <source>
        <dbReference type="ARBA" id="ARBA00022691"/>
    </source>
</evidence>
<dbReference type="GeneID" id="89988468"/>
<keyword evidence="5" id="KW-0949">S-adenosyl-L-methionine</keyword>
<sequence length="391" mass="44284">MSTSAAEKEHWRSVLRAFDGYMRYHLSANHARRMALMTLPKAEKEVYELIGYREKLEAVDEGIRRNSDFIDEMIANPVFSDMISSSEGSRRAPGDYMHSHVDSPLHDHSHSVSPAHCHSHSSSESQSSKTEGKRSPELDAAQDKLCRKTRERSEVRVLVPGCGLGRLAMEIAARGFFSQGNEFSTYMLIASDWVLNQTTTAESHAIFPFLHSFSNHPTTEHHLLRSVRIPDVCPVDFFSRGRPGPFSLVAGDFEEIYGPNNWDLDGGKQHDFEDGENHQGQWAAVVTCFFIDCARNVLNYLRIIHSLLADDGVWINVGPLLWHFENSPTTSAKGEGSVELSLDEVKELARRIGFDLREEKMIRSTYTGIPEGMLRHEYNAAFWVATKRREE</sequence>
<reference evidence="7 8" key="1">
    <citation type="submission" date="2024-01" db="EMBL/GenBank/DDBJ databases">
        <title>Comparative genomics of Cryptococcus and Kwoniella reveals pathogenesis evolution and contrasting modes of karyotype evolution via chromosome fusion or intercentromeric recombination.</title>
        <authorList>
            <person name="Coelho M.A."/>
            <person name="David-Palma M."/>
            <person name="Shea T."/>
            <person name="Bowers K."/>
            <person name="McGinley-Smith S."/>
            <person name="Mohammad A.W."/>
            <person name="Gnirke A."/>
            <person name="Yurkov A.M."/>
            <person name="Nowrousian M."/>
            <person name="Sun S."/>
            <person name="Cuomo C.A."/>
            <person name="Heitman J."/>
        </authorList>
    </citation>
    <scope>NUCLEOTIDE SEQUENCE [LARGE SCALE GENOMIC DNA]</scope>
    <source>
        <strain evidence="7 8">7685027</strain>
    </source>
</reference>
<dbReference type="Proteomes" id="UP001432216">
    <property type="component" value="Chromosome 3"/>
</dbReference>
<feature type="compositionally biased region" description="Basic and acidic residues" evidence="6">
    <location>
        <begin position="88"/>
        <end position="110"/>
    </location>
</feature>
<accession>A0ABZ2AR80</accession>